<evidence type="ECO:0000256" key="1">
    <source>
        <dbReference type="SAM" id="Phobius"/>
    </source>
</evidence>
<dbReference type="AlphaFoldDB" id="A0A3B1C7L8"/>
<gene>
    <name evidence="2" type="ORF">MNBD_NITROSPINAE01-639</name>
</gene>
<keyword evidence="1" id="KW-0472">Membrane</keyword>
<organism evidence="2">
    <name type="scientific">hydrothermal vent metagenome</name>
    <dbReference type="NCBI Taxonomy" id="652676"/>
    <lineage>
        <taxon>unclassified sequences</taxon>
        <taxon>metagenomes</taxon>
        <taxon>ecological metagenomes</taxon>
    </lineage>
</organism>
<name>A0A3B1C7L8_9ZZZZ</name>
<accession>A0A3B1C7L8</accession>
<feature type="transmembrane region" description="Helical" evidence="1">
    <location>
        <begin position="16"/>
        <end position="35"/>
    </location>
</feature>
<keyword evidence="1" id="KW-0812">Transmembrane</keyword>
<evidence type="ECO:0000313" key="2">
    <source>
        <dbReference type="EMBL" id="VAX19954.1"/>
    </source>
</evidence>
<sequence>MEPYFHIERTCQMPNSVFTSSCLKIGLLAVLFLFVSCTNSPSITSKTTTKDEHVACYKEKWMEDMLDFIRTKNRAKFTSYIQDRRCLFMRGGREVELTDPPGLFGSLAGFKMGGVKYWTSKDSLHYGK</sequence>
<protein>
    <submittedName>
        <fullName evidence="2">Uncharacterized protein</fullName>
    </submittedName>
</protein>
<keyword evidence="1" id="KW-1133">Transmembrane helix</keyword>
<proteinExistence type="predicted"/>
<dbReference type="EMBL" id="UOGC01000100">
    <property type="protein sequence ID" value="VAX19954.1"/>
    <property type="molecule type" value="Genomic_DNA"/>
</dbReference>
<reference evidence="2" key="1">
    <citation type="submission" date="2018-06" db="EMBL/GenBank/DDBJ databases">
        <authorList>
            <person name="Zhirakovskaya E."/>
        </authorList>
    </citation>
    <scope>NUCLEOTIDE SEQUENCE</scope>
</reference>